<dbReference type="PRINTS" id="PR00412">
    <property type="entry name" value="EPOXHYDRLASE"/>
</dbReference>
<reference evidence="3" key="1">
    <citation type="submission" date="2021-07" db="EMBL/GenBank/DDBJ databases">
        <title>Candidatus Kaistella beijingensis sp. nov. isolated from a municipal wastewater treatment plant is involved in sludge foaming.</title>
        <authorList>
            <person name="Song Y."/>
            <person name="Liu S.-J."/>
        </authorList>
    </citation>
    <scope>NUCLEOTIDE SEQUENCE</scope>
    <source>
        <strain evidence="3">DSM 43998</strain>
    </source>
</reference>
<dbReference type="Pfam" id="PF00561">
    <property type="entry name" value="Abhydrolase_1"/>
    <property type="match status" value="1"/>
</dbReference>
<evidence type="ECO:0000256" key="1">
    <source>
        <dbReference type="ARBA" id="ARBA00022801"/>
    </source>
</evidence>
<dbReference type="EMBL" id="CP079105">
    <property type="protein sequence ID" value="QXQ13177.1"/>
    <property type="molecule type" value="Genomic_DNA"/>
</dbReference>
<dbReference type="GO" id="GO:0016787">
    <property type="term" value="F:hydrolase activity"/>
    <property type="evidence" value="ECO:0007669"/>
    <property type="project" value="UniProtKB-KW"/>
</dbReference>
<dbReference type="Proteomes" id="UP000887023">
    <property type="component" value="Chromosome"/>
</dbReference>
<dbReference type="PRINTS" id="PR00111">
    <property type="entry name" value="ABHYDROLASE"/>
</dbReference>
<dbReference type="RefSeq" id="WP_066471333.1">
    <property type="nucleotide sequence ID" value="NZ_CBCRUZ010000008.1"/>
</dbReference>
<evidence type="ECO:0000259" key="2">
    <source>
        <dbReference type="Pfam" id="PF00561"/>
    </source>
</evidence>
<dbReference type="GO" id="GO:0005840">
    <property type="term" value="C:ribosome"/>
    <property type="evidence" value="ECO:0007669"/>
    <property type="project" value="UniProtKB-KW"/>
</dbReference>
<dbReference type="Gene3D" id="3.40.50.1820">
    <property type="entry name" value="alpha/beta hydrolase"/>
    <property type="match status" value="1"/>
</dbReference>
<keyword evidence="3" id="KW-0687">Ribonucleoprotein</keyword>
<dbReference type="InterPro" id="IPR029058">
    <property type="entry name" value="AB_hydrolase_fold"/>
</dbReference>
<keyword evidence="3" id="KW-0689">Ribosomal protein</keyword>
<protein>
    <submittedName>
        <fullName evidence="3">Alpha/beta hydrolase</fullName>
    </submittedName>
</protein>
<name>A0ABX8S5S4_9ACTN</name>
<keyword evidence="1 3" id="KW-0378">Hydrolase</keyword>
<dbReference type="InterPro" id="IPR000073">
    <property type="entry name" value="AB_hydrolase_1"/>
</dbReference>
<dbReference type="InterPro" id="IPR000639">
    <property type="entry name" value="Epox_hydrolase-like"/>
</dbReference>
<evidence type="ECO:0000313" key="4">
    <source>
        <dbReference type="Proteomes" id="UP000887023"/>
    </source>
</evidence>
<feature type="domain" description="AB hydrolase-1" evidence="2">
    <location>
        <begin position="29"/>
        <end position="287"/>
    </location>
</feature>
<gene>
    <name evidence="3" type="ORF">KV203_14995</name>
</gene>
<evidence type="ECO:0000313" key="3">
    <source>
        <dbReference type="EMBL" id="QXQ13177.1"/>
    </source>
</evidence>
<proteinExistence type="predicted"/>
<organism evidence="3 4">
    <name type="scientific">Skermania pinensis</name>
    <dbReference type="NCBI Taxonomy" id="39122"/>
    <lineage>
        <taxon>Bacteria</taxon>
        <taxon>Bacillati</taxon>
        <taxon>Actinomycetota</taxon>
        <taxon>Actinomycetes</taxon>
        <taxon>Mycobacteriales</taxon>
        <taxon>Gordoniaceae</taxon>
        <taxon>Skermania</taxon>
    </lineage>
</organism>
<dbReference type="PANTHER" id="PTHR43329">
    <property type="entry name" value="EPOXIDE HYDROLASE"/>
    <property type="match status" value="1"/>
</dbReference>
<accession>A0ABX8S5S4</accession>
<keyword evidence="4" id="KW-1185">Reference proteome</keyword>
<dbReference type="SUPFAM" id="SSF53474">
    <property type="entry name" value="alpha/beta-Hydrolases"/>
    <property type="match status" value="1"/>
</dbReference>
<sequence length="300" mass="33122">MVAPIETYRRELPGGIELSCRAAGTRGRPLMMFLHGFPEAAFVWDPFLRRFAAADHGGFRCVAPNLRGVERSSAPPDVAAYRVHELADDILALADTEADDATIDTLVSHDWGGAVGWAIAARHPGRVRRLVIVNSPHPGTFARELRNSPEQRRASAYMNWLAAPGSEAALAENDYARLFGMLAIERGAPPPVWLTDAVRQQYRAVWARGLTGAVNLYRATTLRPDVDCGGPELPPERFRVEVPTSVIWGMDDVALLPGLLAGLDEYVPQLTVRRVPDASHWIVHERPDLVAAEIERFRAR</sequence>